<evidence type="ECO:0000313" key="1">
    <source>
        <dbReference type="EMBL" id="EKM28188.1"/>
    </source>
</evidence>
<name>A0A454CP76_VIBHA</name>
<accession>A0A454CP76</accession>
<comment type="caution">
    <text evidence="1">The sequence shown here is derived from an EMBL/GenBank/DDBJ whole genome shotgun (WGS) entry which is preliminary data.</text>
</comment>
<dbReference type="Proteomes" id="UP000008367">
    <property type="component" value="Unassembled WGS sequence"/>
</dbReference>
<dbReference type="AlphaFoldDB" id="A0A454CP76"/>
<gene>
    <name evidence="1" type="ORF">VCHENC02_5888</name>
</gene>
<proteinExistence type="predicted"/>
<organism evidence="1 2">
    <name type="scientific">Vibrio harveyi</name>
    <name type="common">Beneckea harveyi</name>
    <dbReference type="NCBI Taxonomy" id="669"/>
    <lineage>
        <taxon>Bacteria</taxon>
        <taxon>Pseudomonadati</taxon>
        <taxon>Pseudomonadota</taxon>
        <taxon>Gammaproteobacteria</taxon>
        <taxon>Vibrionales</taxon>
        <taxon>Vibrionaceae</taxon>
        <taxon>Vibrio</taxon>
    </lineage>
</organism>
<reference evidence="1 2" key="1">
    <citation type="submission" date="2012-10" db="EMBL/GenBank/DDBJ databases">
        <title>Genome sequence of Vibrio Cholerae HENC-02.</title>
        <authorList>
            <person name="Eppinger M."/>
            <person name="Hasan N.A."/>
            <person name="Sengamalay N."/>
            <person name="Hine E."/>
            <person name="Su Q."/>
            <person name="Daugherty S.C."/>
            <person name="Young S."/>
            <person name="Sadzewicz L."/>
            <person name="Tallon L."/>
            <person name="Cebula T.A."/>
            <person name="Ravel J."/>
            <person name="Colwell R.R."/>
        </authorList>
    </citation>
    <scope>NUCLEOTIDE SEQUENCE [LARGE SCALE GENOMIC DNA]</scope>
    <source>
        <strain evidence="1 2">HENC-02</strain>
    </source>
</reference>
<dbReference type="EMBL" id="AJSR01002639">
    <property type="protein sequence ID" value="EKM28188.1"/>
    <property type="molecule type" value="Genomic_DNA"/>
</dbReference>
<feature type="non-terminal residue" evidence="1">
    <location>
        <position position="37"/>
    </location>
</feature>
<protein>
    <submittedName>
        <fullName evidence="1">Uncharacterized protein</fullName>
    </submittedName>
</protein>
<sequence length="37" mass="4138">MRLPITFVSSLVIIFRESLFNQTVPDLLVMPSVSACL</sequence>
<evidence type="ECO:0000313" key="2">
    <source>
        <dbReference type="Proteomes" id="UP000008367"/>
    </source>
</evidence>